<evidence type="ECO:0000256" key="2">
    <source>
        <dbReference type="ARBA" id="ARBA00022801"/>
    </source>
</evidence>
<dbReference type="SUPFAM" id="SSF52540">
    <property type="entry name" value="P-loop containing nucleoside triphosphate hydrolases"/>
    <property type="match status" value="2"/>
</dbReference>
<evidence type="ECO:0000256" key="6">
    <source>
        <dbReference type="PROSITE-ProRule" id="PRU00552"/>
    </source>
</evidence>
<keyword evidence="1 7" id="KW-0547">Nucleotide-binding</keyword>
<dbReference type="PANTHER" id="PTHR47959">
    <property type="entry name" value="ATP-DEPENDENT RNA HELICASE RHLE-RELATED"/>
    <property type="match status" value="1"/>
</dbReference>
<evidence type="ECO:0000313" key="12">
    <source>
        <dbReference type="EMBL" id="MDN5202103.1"/>
    </source>
</evidence>
<keyword evidence="4 7" id="KW-0067">ATP-binding</keyword>
<evidence type="ECO:0000256" key="7">
    <source>
        <dbReference type="RuleBase" id="RU000492"/>
    </source>
</evidence>
<evidence type="ECO:0000259" key="9">
    <source>
        <dbReference type="PROSITE" id="PS51192"/>
    </source>
</evidence>
<dbReference type="Gene3D" id="3.40.50.300">
    <property type="entry name" value="P-loop containing nucleotide triphosphate hydrolases"/>
    <property type="match status" value="2"/>
</dbReference>
<evidence type="ECO:0000256" key="4">
    <source>
        <dbReference type="ARBA" id="ARBA00022840"/>
    </source>
</evidence>
<keyword evidence="3 7" id="KW-0347">Helicase</keyword>
<dbReference type="Pfam" id="PF00270">
    <property type="entry name" value="DEAD"/>
    <property type="match status" value="1"/>
</dbReference>
<dbReference type="InterPro" id="IPR014014">
    <property type="entry name" value="RNA_helicase_DEAD_Q_motif"/>
</dbReference>
<dbReference type="SMART" id="SM00490">
    <property type="entry name" value="HELICc"/>
    <property type="match status" value="1"/>
</dbReference>
<dbReference type="PANTHER" id="PTHR47959:SF13">
    <property type="entry name" value="ATP-DEPENDENT RNA HELICASE RHLE"/>
    <property type="match status" value="1"/>
</dbReference>
<feature type="short sequence motif" description="Q motif" evidence="6">
    <location>
        <begin position="1"/>
        <end position="29"/>
    </location>
</feature>
<keyword evidence="2 7" id="KW-0378">Hydrolase</keyword>
<keyword evidence="13" id="KW-1185">Reference proteome</keyword>
<comment type="caution">
    <text evidence="12">The sequence shown here is derived from an EMBL/GenBank/DDBJ whole genome shotgun (WGS) entry which is preliminary data.</text>
</comment>
<dbReference type="InterPro" id="IPR044742">
    <property type="entry name" value="DEAD/DEAH_RhlB"/>
</dbReference>
<name>A0ABT8KPI4_9BACT</name>
<dbReference type="SMART" id="SM00487">
    <property type="entry name" value="DEXDc"/>
    <property type="match status" value="1"/>
</dbReference>
<dbReference type="PROSITE" id="PS51194">
    <property type="entry name" value="HELICASE_CTER"/>
    <property type="match status" value="1"/>
</dbReference>
<feature type="domain" description="Helicase C-terminal" evidence="10">
    <location>
        <begin position="231"/>
        <end position="376"/>
    </location>
</feature>
<dbReference type="InterPro" id="IPR011545">
    <property type="entry name" value="DEAD/DEAH_box_helicase_dom"/>
</dbReference>
<dbReference type="Proteomes" id="UP001172082">
    <property type="component" value="Unassembled WGS sequence"/>
</dbReference>
<dbReference type="PROSITE" id="PS00039">
    <property type="entry name" value="DEAD_ATP_HELICASE"/>
    <property type="match status" value="1"/>
</dbReference>
<feature type="region of interest" description="Disordered" evidence="8">
    <location>
        <begin position="376"/>
        <end position="403"/>
    </location>
</feature>
<dbReference type="InterPro" id="IPR000629">
    <property type="entry name" value="RNA-helicase_DEAD-box_CS"/>
</dbReference>
<gene>
    <name evidence="12" type="ORF">QQ008_12035</name>
</gene>
<evidence type="ECO:0000256" key="3">
    <source>
        <dbReference type="ARBA" id="ARBA00022806"/>
    </source>
</evidence>
<dbReference type="CDD" id="cd00268">
    <property type="entry name" value="DEADc"/>
    <property type="match status" value="1"/>
</dbReference>
<sequence>MTFKEFDLDRSLQDGLEAMGFDKPTPIQEQAIPIILKGKDLIACAQTGTGKTAAYLLPVINHILHREGDSIDAIIVVPTRELAVQIDQQLEGFSYFTPISSIAIYGGGDGSSFDREKAALKQGADIIIATPGRLISHLNLGYVAVEALQHLILDEADRMLDMGFQDDILKIISHLPQDRQTLLFSATMPPKIRQLANKILKDSEEITIAVSKPAEGVFHAAFSVYEEQKLELIRHLVGAKELPSIIIFSSTKMNVKAIQKELQKMNLSADAIHSDLEQHEREEVLRDFRNRELQILVATDILSRGIDIEGISLVINYDVPNDAEDYIHRIGRTARAATKGVAFTFINKADQQKFKRIEDLIGTEIRKVKLPPHIGEGPIYSPMKKNRGKRKFNKKNFKKKKRS</sequence>
<dbReference type="RefSeq" id="WP_346752129.1">
    <property type="nucleotide sequence ID" value="NZ_JAUJEA010000004.1"/>
</dbReference>
<feature type="compositionally biased region" description="Basic residues" evidence="8">
    <location>
        <begin position="384"/>
        <end position="403"/>
    </location>
</feature>
<comment type="similarity">
    <text evidence="5 7">Belongs to the DEAD box helicase family.</text>
</comment>
<organism evidence="12 13">
    <name type="scientific">Splendidivirga corallicola</name>
    <dbReference type="NCBI Taxonomy" id="3051826"/>
    <lineage>
        <taxon>Bacteria</taxon>
        <taxon>Pseudomonadati</taxon>
        <taxon>Bacteroidota</taxon>
        <taxon>Cytophagia</taxon>
        <taxon>Cytophagales</taxon>
        <taxon>Splendidivirgaceae</taxon>
        <taxon>Splendidivirga</taxon>
    </lineage>
</organism>
<evidence type="ECO:0000259" key="10">
    <source>
        <dbReference type="PROSITE" id="PS51194"/>
    </source>
</evidence>
<feature type="domain" description="Helicase ATP-binding" evidence="9">
    <location>
        <begin position="32"/>
        <end position="206"/>
    </location>
</feature>
<evidence type="ECO:0000256" key="8">
    <source>
        <dbReference type="SAM" id="MobiDB-lite"/>
    </source>
</evidence>
<evidence type="ECO:0000256" key="1">
    <source>
        <dbReference type="ARBA" id="ARBA00022741"/>
    </source>
</evidence>
<reference evidence="12" key="1">
    <citation type="submission" date="2023-06" db="EMBL/GenBank/DDBJ databases">
        <title>Genomic of Parafulvivirga corallium.</title>
        <authorList>
            <person name="Wang G."/>
        </authorList>
    </citation>
    <scope>NUCLEOTIDE SEQUENCE</scope>
    <source>
        <strain evidence="12">BMA10</strain>
    </source>
</reference>
<dbReference type="InterPro" id="IPR050079">
    <property type="entry name" value="DEAD_box_RNA_helicase"/>
</dbReference>
<dbReference type="GO" id="GO:0004386">
    <property type="term" value="F:helicase activity"/>
    <property type="evidence" value="ECO:0007669"/>
    <property type="project" value="UniProtKB-KW"/>
</dbReference>
<proteinExistence type="inferred from homology"/>
<dbReference type="EMBL" id="JAUJEA010000004">
    <property type="protein sequence ID" value="MDN5202103.1"/>
    <property type="molecule type" value="Genomic_DNA"/>
</dbReference>
<dbReference type="EC" id="3.6.4.-" evidence="12"/>
<dbReference type="InterPro" id="IPR014001">
    <property type="entry name" value="Helicase_ATP-bd"/>
</dbReference>
<evidence type="ECO:0000256" key="5">
    <source>
        <dbReference type="ARBA" id="ARBA00038437"/>
    </source>
</evidence>
<evidence type="ECO:0000259" key="11">
    <source>
        <dbReference type="PROSITE" id="PS51195"/>
    </source>
</evidence>
<dbReference type="InterPro" id="IPR001650">
    <property type="entry name" value="Helicase_C-like"/>
</dbReference>
<dbReference type="PROSITE" id="PS51192">
    <property type="entry name" value="HELICASE_ATP_BIND_1"/>
    <property type="match status" value="1"/>
</dbReference>
<dbReference type="CDD" id="cd18787">
    <property type="entry name" value="SF2_C_DEAD"/>
    <property type="match status" value="1"/>
</dbReference>
<dbReference type="PROSITE" id="PS51195">
    <property type="entry name" value="Q_MOTIF"/>
    <property type="match status" value="1"/>
</dbReference>
<evidence type="ECO:0000313" key="13">
    <source>
        <dbReference type="Proteomes" id="UP001172082"/>
    </source>
</evidence>
<accession>A0ABT8KPI4</accession>
<dbReference type="GO" id="GO:0016787">
    <property type="term" value="F:hydrolase activity"/>
    <property type="evidence" value="ECO:0007669"/>
    <property type="project" value="UniProtKB-KW"/>
</dbReference>
<protein>
    <submittedName>
        <fullName evidence="12">DEAD/DEAH box helicase</fullName>
        <ecNumber evidence="12">3.6.4.-</ecNumber>
    </submittedName>
</protein>
<dbReference type="Pfam" id="PF00271">
    <property type="entry name" value="Helicase_C"/>
    <property type="match status" value="1"/>
</dbReference>
<dbReference type="InterPro" id="IPR027417">
    <property type="entry name" value="P-loop_NTPase"/>
</dbReference>
<feature type="domain" description="DEAD-box RNA helicase Q" evidence="11">
    <location>
        <begin position="1"/>
        <end position="29"/>
    </location>
</feature>